<evidence type="ECO:0000256" key="1">
    <source>
        <dbReference type="SAM" id="MobiDB-lite"/>
    </source>
</evidence>
<evidence type="ECO:0000313" key="3">
    <source>
        <dbReference type="Proteomes" id="UP000824120"/>
    </source>
</evidence>
<dbReference type="EMBL" id="JACXVP010000004">
    <property type="protein sequence ID" value="KAG5610298.1"/>
    <property type="molecule type" value="Genomic_DNA"/>
</dbReference>
<keyword evidence="3" id="KW-1185">Reference proteome</keyword>
<reference evidence="2 3" key="1">
    <citation type="submission" date="2020-09" db="EMBL/GenBank/DDBJ databases">
        <title>De no assembly of potato wild relative species, Solanum commersonii.</title>
        <authorList>
            <person name="Cho K."/>
        </authorList>
    </citation>
    <scope>NUCLEOTIDE SEQUENCE [LARGE SCALE GENOMIC DNA]</scope>
    <source>
        <strain evidence="2">LZ3.2</strain>
        <tissue evidence="2">Leaf</tissue>
    </source>
</reference>
<evidence type="ECO:0000313" key="2">
    <source>
        <dbReference type="EMBL" id="KAG5610298.1"/>
    </source>
</evidence>
<dbReference type="AlphaFoldDB" id="A0A9J5ZCC5"/>
<dbReference type="Proteomes" id="UP000824120">
    <property type="component" value="Chromosome 4"/>
</dbReference>
<feature type="compositionally biased region" description="Low complexity" evidence="1">
    <location>
        <begin position="30"/>
        <end position="43"/>
    </location>
</feature>
<name>A0A9J5ZCC5_SOLCO</name>
<feature type="region of interest" description="Disordered" evidence="1">
    <location>
        <begin position="17"/>
        <end position="43"/>
    </location>
</feature>
<protein>
    <submittedName>
        <fullName evidence="2">Uncharacterized protein</fullName>
    </submittedName>
</protein>
<gene>
    <name evidence="2" type="ORF">H5410_021579</name>
</gene>
<comment type="caution">
    <text evidence="2">The sequence shown here is derived from an EMBL/GenBank/DDBJ whole genome shotgun (WGS) entry which is preliminary data.</text>
</comment>
<feature type="non-terminal residue" evidence="2">
    <location>
        <position position="1"/>
    </location>
</feature>
<accession>A0A9J5ZCC5</accession>
<proteinExistence type="predicted"/>
<sequence>GINARGHTLVLSISARGNSNTSSTRACHGTSSCSSSISASDTTTTSSSIVSSLVVARGISELARKSKPETPGTSADSNSEVEFMDVRWSTSFLNLETSLFKVVTSVVTLCPLSRVSTLFVRAPIDVRRGVKVAKIARSIIQGISISSRKPAHLQNMVGVEVDVPNGLEAEIGKASSTGIKLTSTSRDVSTGDALLLSTSSRVYLTFMHRISVEDVGVTPISLFSSRGTLAHRHNSVISTRKGRDVWHCLSLMVISCSIINPNSSLFWAMIDSRQAVFGWRRMD</sequence>
<organism evidence="2 3">
    <name type="scientific">Solanum commersonii</name>
    <name type="common">Commerson's wild potato</name>
    <name type="synonym">Commerson's nightshade</name>
    <dbReference type="NCBI Taxonomy" id="4109"/>
    <lineage>
        <taxon>Eukaryota</taxon>
        <taxon>Viridiplantae</taxon>
        <taxon>Streptophyta</taxon>
        <taxon>Embryophyta</taxon>
        <taxon>Tracheophyta</taxon>
        <taxon>Spermatophyta</taxon>
        <taxon>Magnoliopsida</taxon>
        <taxon>eudicotyledons</taxon>
        <taxon>Gunneridae</taxon>
        <taxon>Pentapetalae</taxon>
        <taxon>asterids</taxon>
        <taxon>lamiids</taxon>
        <taxon>Solanales</taxon>
        <taxon>Solanaceae</taxon>
        <taxon>Solanoideae</taxon>
        <taxon>Solaneae</taxon>
        <taxon>Solanum</taxon>
    </lineage>
</organism>